<accession>A0ABQ8D212</accession>
<organism evidence="1 2">
    <name type="scientific">Brassica napus</name>
    <name type="common">Rape</name>
    <dbReference type="NCBI Taxonomy" id="3708"/>
    <lineage>
        <taxon>Eukaryota</taxon>
        <taxon>Viridiplantae</taxon>
        <taxon>Streptophyta</taxon>
        <taxon>Embryophyta</taxon>
        <taxon>Tracheophyta</taxon>
        <taxon>Spermatophyta</taxon>
        <taxon>Magnoliopsida</taxon>
        <taxon>eudicotyledons</taxon>
        <taxon>Gunneridae</taxon>
        <taxon>Pentapetalae</taxon>
        <taxon>rosids</taxon>
        <taxon>malvids</taxon>
        <taxon>Brassicales</taxon>
        <taxon>Brassicaceae</taxon>
        <taxon>Brassiceae</taxon>
        <taxon>Brassica</taxon>
    </lineage>
</organism>
<evidence type="ECO:0000313" key="2">
    <source>
        <dbReference type="Proteomes" id="UP000824890"/>
    </source>
</evidence>
<gene>
    <name evidence="1" type="ORF">HID58_022841</name>
</gene>
<feature type="non-terminal residue" evidence="1">
    <location>
        <position position="1"/>
    </location>
</feature>
<proteinExistence type="predicted"/>
<dbReference type="EMBL" id="JAGKQM010000006">
    <property type="protein sequence ID" value="KAH0922823.1"/>
    <property type="molecule type" value="Genomic_DNA"/>
</dbReference>
<reference evidence="1 2" key="1">
    <citation type="submission" date="2021-05" db="EMBL/GenBank/DDBJ databases">
        <title>Genome Assembly of Synthetic Allotetraploid Brassica napus Reveals Homoeologous Exchanges between Subgenomes.</title>
        <authorList>
            <person name="Davis J.T."/>
        </authorList>
    </citation>
    <scope>NUCLEOTIDE SEQUENCE [LARGE SCALE GENOMIC DNA]</scope>
    <source>
        <strain evidence="2">cv. Da-Ae</strain>
        <tissue evidence="1">Seedling</tissue>
    </source>
</reference>
<name>A0ABQ8D212_BRANA</name>
<keyword evidence="2" id="KW-1185">Reference proteome</keyword>
<sequence length="214" mass="24108">IFSKVYVSAESLNPRLSQAESYYTDSDGCYYGNLYLNSTPATKFYFDTDLFEIKDFTNSCYHWQSEHVHFQLQQAGTQEADFYVKLGLLGSSNKMAGFLSHALDATGSWRNVKFTSVRTIVLLLTSLVLSGMAKIAQHLDGKAYEQEADVLAFEEISNGGEEVLPSCLEELAGKEFVFQIRVTLYNFTLTHRTFTVPTITEDLIVDNQPEVGLY</sequence>
<evidence type="ECO:0000313" key="1">
    <source>
        <dbReference type="EMBL" id="KAH0922823.1"/>
    </source>
</evidence>
<dbReference type="Proteomes" id="UP000824890">
    <property type="component" value="Unassembled WGS sequence"/>
</dbReference>
<protein>
    <submittedName>
        <fullName evidence="1">Uncharacterized protein</fullName>
    </submittedName>
</protein>
<comment type="caution">
    <text evidence="1">The sequence shown here is derived from an EMBL/GenBank/DDBJ whole genome shotgun (WGS) entry which is preliminary data.</text>
</comment>